<dbReference type="InterPro" id="IPR016032">
    <property type="entry name" value="Sig_transdc_resp-reg_C-effctor"/>
</dbReference>
<dbReference type="PROSITE" id="PS50043">
    <property type="entry name" value="HTH_LUXR_2"/>
    <property type="match status" value="1"/>
</dbReference>
<feature type="domain" description="HTH luxR-type" evidence="1">
    <location>
        <begin position="300"/>
        <end position="365"/>
    </location>
</feature>
<name>A0A1A2Z3M2_9MYCO</name>
<comment type="caution">
    <text evidence="2">The sequence shown here is derived from an EMBL/GenBank/DDBJ whole genome shotgun (WGS) entry which is preliminary data.</text>
</comment>
<dbReference type="PRINTS" id="PR00038">
    <property type="entry name" value="HTHLUXR"/>
</dbReference>
<dbReference type="AlphaFoldDB" id="A0A1A2Z3M2"/>
<dbReference type="Pfam" id="PF00196">
    <property type="entry name" value="GerE"/>
    <property type="match status" value="1"/>
</dbReference>
<reference evidence="2 3" key="1">
    <citation type="submission" date="2016-06" db="EMBL/GenBank/DDBJ databases">
        <authorList>
            <person name="Kjaerup R.B."/>
            <person name="Dalgaard T.S."/>
            <person name="Juul-Madsen H.R."/>
        </authorList>
    </citation>
    <scope>NUCLEOTIDE SEQUENCE [LARGE SCALE GENOMIC DNA]</scope>
    <source>
        <strain evidence="2 3">E1334</strain>
    </source>
</reference>
<sequence>MITIDEFSRVVSEIYASSMDPANWTVAMAEISRVLDATGSGLVVGAGNGCSVMLGAGMPVEAVETYGQYYYSIDFILHACENSPTGLIRGGRELVANKTNSEFYADWQSPFELTDGLFVQLSPGPTPVSFAISAPHRSERFDTAERVQFVGALIPHLQQALRAQTHLAELGKTAIGVTEVVDALRHGVAIIGTTRAVLHLNSAAERIFNAVDGLCIRSACIAATRSSTNQHLQNSITRALIGQRCGARNGDSLACARPSGKRPYVIHVVPLATPADQPSAAKALVMIVDPEQEHEPPKMLIRRLFGLTNAEADVALRVINGEGLKPIAADLALSTATVKTHLQHIFEKTDTHRQAELVRLLLAILL</sequence>
<evidence type="ECO:0000313" key="3">
    <source>
        <dbReference type="Proteomes" id="UP000091846"/>
    </source>
</evidence>
<dbReference type="Proteomes" id="UP000091846">
    <property type="component" value="Unassembled WGS sequence"/>
</dbReference>
<dbReference type="EMBL" id="LZKI01000036">
    <property type="protein sequence ID" value="OBI44870.1"/>
    <property type="molecule type" value="Genomic_DNA"/>
</dbReference>
<evidence type="ECO:0000259" key="1">
    <source>
        <dbReference type="PROSITE" id="PS50043"/>
    </source>
</evidence>
<dbReference type="InterPro" id="IPR036388">
    <property type="entry name" value="WH-like_DNA-bd_sf"/>
</dbReference>
<dbReference type="OrthoDB" id="4457864at2"/>
<dbReference type="SMART" id="SM00421">
    <property type="entry name" value="HTH_LUXR"/>
    <property type="match status" value="1"/>
</dbReference>
<dbReference type="GO" id="GO:0006355">
    <property type="term" value="P:regulation of DNA-templated transcription"/>
    <property type="evidence" value="ECO:0007669"/>
    <property type="project" value="InterPro"/>
</dbReference>
<dbReference type="SUPFAM" id="SSF46894">
    <property type="entry name" value="C-terminal effector domain of the bipartite response regulators"/>
    <property type="match status" value="1"/>
</dbReference>
<protein>
    <recommendedName>
        <fullName evidence="1">HTH luxR-type domain-containing protein</fullName>
    </recommendedName>
</protein>
<dbReference type="InterPro" id="IPR000792">
    <property type="entry name" value="Tscrpt_reg_LuxR_C"/>
</dbReference>
<accession>A0A1A2Z3M2</accession>
<dbReference type="GO" id="GO:0003677">
    <property type="term" value="F:DNA binding"/>
    <property type="evidence" value="ECO:0007669"/>
    <property type="project" value="InterPro"/>
</dbReference>
<dbReference type="RefSeq" id="WP_065027585.1">
    <property type="nucleotide sequence ID" value="NZ_LZKI01000036.1"/>
</dbReference>
<evidence type="ECO:0000313" key="2">
    <source>
        <dbReference type="EMBL" id="OBI44870.1"/>
    </source>
</evidence>
<gene>
    <name evidence="2" type="ORF">A5708_16295</name>
</gene>
<dbReference type="Gene3D" id="1.10.10.10">
    <property type="entry name" value="Winged helix-like DNA-binding domain superfamily/Winged helix DNA-binding domain"/>
    <property type="match status" value="1"/>
</dbReference>
<organism evidence="2 3">
    <name type="scientific">Mycobacterium colombiense</name>
    <dbReference type="NCBI Taxonomy" id="339268"/>
    <lineage>
        <taxon>Bacteria</taxon>
        <taxon>Bacillati</taxon>
        <taxon>Actinomycetota</taxon>
        <taxon>Actinomycetes</taxon>
        <taxon>Mycobacteriales</taxon>
        <taxon>Mycobacteriaceae</taxon>
        <taxon>Mycobacterium</taxon>
        <taxon>Mycobacterium avium complex (MAC)</taxon>
    </lineage>
</organism>
<proteinExistence type="predicted"/>